<evidence type="ECO:0000256" key="5">
    <source>
        <dbReference type="ARBA" id="ARBA00022598"/>
    </source>
</evidence>
<keyword evidence="14" id="KW-1185">Reference proteome</keyword>
<name>A0ABY1QM64_9BURK</name>
<evidence type="ECO:0000259" key="10">
    <source>
        <dbReference type="Pfam" id="PF04095"/>
    </source>
</evidence>
<reference evidence="13 14" key="1">
    <citation type="submission" date="2017-05" db="EMBL/GenBank/DDBJ databases">
        <authorList>
            <person name="Varghese N."/>
            <person name="Submissions S."/>
        </authorList>
    </citation>
    <scope>NUCLEOTIDE SEQUENCE [LARGE SCALE GENOMIC DNA]</scope>
    <source>
        <strain evidence="13 14">DSM 26001</strain>
    </source>
</reference>
<evidence type="ECO:0000313" key="13">
    <source>
        <dbReference type="EMBL" id="SMP75357.1"/>
    </source>
</evidence>
<dbReference type="InterPro" id="IPR041525">
    <property type="entry name" value="N/Namide_PRibTrfase"/>
</dbReference>
<feature type="domain" description="Nicotinate phosphoribosyltransferase N-terminal" evidence="11">
    <location>
        <begin position="9"/>
        <end position="131"/>
    </location>
</feature>
<dbReference type="Pfam" id="PF17956">
    <property type="entry name" value="NAPRTase_C"/>
    <property type="match status" value="1"/>
</dbReference>
<evidence type="ECO:0000256" key="8">
    <source>
        <dbReference type="ARBA" id="ARBA00048668"/>
    </source>
</evidence>
<accession>A0ABY1QM64</accession>
<evidence type="ECO:0000259" key="12">
    <source>
        <dbReference type="Pfam" id="PF17956"/>
    </source>
</evidence>
<keyword evidence="4" id="KW-0597">Phosphoprotein</keyword>
<evidence type="ECO:0000256" key="3">
    <source>
        <dbReference type="ARBA" id="ARBA00013236"/>
    </source>
</evidence>
<dbReference type="InterPro" id="IPR036068">
    <property type="entry name" value="Nicotinate_pribotase-like_C"/>
</dbReference>
<dbReference type="InterPro" id="IPR040727">
    <property type="entry name" value="NAPRTase_N"/>
</dbReference>
<dbReference type="GO" id="GO:0016757">
    <property type="term" value="F:glycosyltransferase activity"/>
    <property type="evidence" value="ECO:0007669"/>
    <property type="project" value="UniProtKB-KW"/>
</dbReference>
<comment type="function">
    <text evidence="9">Catalyzes the first step in the biosynthesis of NAD from nicotinic acid, the ATP-dependent synthesis of beta-nicotinate D-ribonucleotide from nicotinate and 5-phospho-D-ribose 1-phosphate.</text>
</comment>
<dbReference type="SUPFAM" id="SSF51690">
    <property type="entry name" value="Nicotinate/Quinolinate PRTase C-terminal domain-like"/>
    <property type="match status" value="1"/>
</dbReference>
<keyword evidence="13" id="KW-0328">Glycosyltransferase</keyword>
<protein>
    <recommendedName>
        <fullName evidence="3 9">Nicotinate phosphoribosyltransferase</fullName>
        <ecNumber evidence="3 9">6.3.4.21</ecNumber>
    </recommendedName>
</protein>
<dbReference type="NCBIfam" id="NF006696">
    <property type="entry name" value="PRK09243.1-3"/>
    <property type="match status" value="1"/>
</dbReference>
<comment type="pathway">
    <text evidence="1 9">Cofactor biosynthesis; NAD(+) biosynthesis; nicotinate D-ribonucleotide from nicotinate: step 1/1.</text>
</comment>
<comment type="similarity">
    <text evidence="2 9">Belongs to the NAPRTase family.</text>
</comment>
<keyword evidence="6 9" id="KW-0662">Pyridine nucleotide biosynthesis</keyword>
<feature type="domain" description="Nicotinate/nicotinamide phosphoribosyltransferase" evidence="10">
    <location>
        <begin position="153"/>
        <end position="321"/>
    </location>
</feature>
<dbReference type="InterPro" id="IPR006405">
    <property type="entry name" value="Nic_PRibTrfase_pncB"/>
</dbReference>
<dbReference type="Proteomes" id="UP001158049">
    <property type="component" value="Unassembled WGS sequence"/>
</dbReference>
<dbReference type="Gene3D" id="3.20.140.10">
    <property type="entry name" value="nicotinate phosphoribosyltransferase"/>
    <property type="match status" value="2"/>
</dbReference>
<evidence type="ECO:0000256" key="6">
    <source>
        <dbReference type="ARBA" id="ARBA00022642"/>
    </source>
</evidence>
<evidence type="ECO:0000256" key="4">
    <source>
        <dbReference type="ARBA" id="ARBA00022553"/>
    </source>
</evidence>
<evidence type="ECO:0000259" key="11">
    <source>
        <dbReference type="Pfam" id="PF17767"/>
    </source>
</evidence>
<dbReference type="Pfam" id="PF04095">
    <property type="entry name" value="NAPRTase"/>
    <property type="match status" value="1"/>
</dbReference>
<comment type="caution">
    <text evidence="13">The sequence shown here is derived from an EMBL/GenBank/DDBJ whole genome shotgun (WGS) entry which is preliminary data.</text>
</comment>
<evidence type="ECO:0000256" key="2">
    <source>
        <dbReference type="ARBA" id="ARBA00010897"/>
    </source>
</evidence>
<evidence type="ECO:0000256" key="1">
    <source>
        <dbReference type="ARBA" id="ARBA00004952"/>
    </source>
</evidence>
<dbReference type="NCBIfam" id="TIGR01513">
    <property type="entry name" value="NAPRTase_put"/>
    <property type="match status" value="1"/>
</dbReference>
<proteinExistence type="inferred from homology"/>
<dbReference type="InterPro" id="IPR007229">
    <property type="entry name" value="Nic_PRibTrfase-Fam"/>
</dbReference>
<comment type="catalytic activity">
    <reaction evidence="8 9">
        <text>5-phospho-alpha-D-ribose 1-diphosphate + nicotinate + ATP + H2O = nicotinate beta-D-ribonucleotide + ADP + phosphate + diphosphate</text>
        <dbReference type="Rhea" id="RHEA:36163"/>
        <dbReference type="ChEBI" id="CHEBI:15377"/>
        <dbReference type="ChEBI" id="CHEBI:30616"/>
        <dbReference type="ChEBI" id="CHEBI:32544"/>
        <dbReference type="ChEBI" id="CHEBI:33019"/>
        <dbReference type="ChEBI" id="CHEBI:43474"/>
        <dbReference type="ChEBI" id="CHEBI:57502"/>
        <dbReference type="ChEBI" id="CHEBI:58017"/>
        <dbReference type="ChEBI" id="CHEBI:456216"/>
        <dbReference type="EC" id="6.3.4.21"/>
    </reaction>
</comment>
<evidence type="ECO:0000256" key="7">
    <source>
        <dbReference type="ARBA" id="ARBA00022679"/>
    </source>
</evidence>
<dbReference type="EC" id="6.3.4.21" evidence="3 9"/>
<dbReference type="PIRSF" id="PIRSF000484">
    <property type="entry name" value="NAPRT"/>
    <property type="match status" value="1"/>
</dbReference>
<dbReference type="Gene3D" id="3.20.20.70">
    <property type="entry name" value="Aldolase class I"/>
    <property type="match status" value="1"/>
</dbReference>
<evidence type="ECO:0000313" key="14">
    <source>
        <dbReference type="Proteomes" id="UP001158049"/>
    </source>
</evidence>
<organism evidence="13 14">
    <name type="scientific">Noviherbaspirillum suwonense</name>
    <dbReference type="NCBI Taxonomy" id="1224511"/>
    <lineage>
        <taxon>Bacteria</taxon>
        <taxon>Pseudomonadati</taxon>
        <taxon>Pseudomonadota</taxon>
        <taxon>Betaproteobacteria</taxon>
        <taxon>Burkholderiales</taxon>
        <taxon>Oxalobacteraceae</taxon>
        <taxon>Noviherbaspirillum</taxon>
    </lineage>
</organism>
<dbReference type="PANTHER" id="PTHR11098">
    <property type="entry name" value="NICOTINATE PHOSPHORIBOSYLTRANSFERASE"/>
    <property type="match status" value="1"/>
</dbReference>
<dbReference type="NCBIfam" id="NF009131">
    <property type="entry name" value="PRK12484.1"/>
    <property type="match status" value="1"/>
</dbReference>
<dbReference type="Pfam" id="PF17767">
    <property type="entry name" value="NAPRTase_N"/>
    <property type="match status" value="1"/>
</dbReference>
<dbReference type="SUPFAM" id="SSF54675">
    <property type="entry name" value="Nicotinate/Quinolinate PRTase N-terminal domain-like"/>
    <property type="match status" value="1"/>
</dbReference>
<keyword evidence="5 9" id="KW-0436">Ligase</keyword>
<keyword evidence="7 9" id="KW-0808">Transferase</keyword>
<dbReference type="PANTHER" id="PTHR11098:SF1">
    <property type="entry name" value="NICOTINATE PHOSPHORIBOSYLTRANSFERASE"/>
    <property type="match status" value="1"/>
</dbReference>
<dbReference type="CDD" id="cd01570">
    <property type="entry name" value="NAPRTase_A"/>
    <property type="match status" value="1"/>
</dbReference>
<dbReference type="InterPro" id="IPR041619">
    <property type="entry name" value="NAPRTase_C"/>
</dbReference>
<dbReference type="EMBL" id="FXUL01000022">
    <property type="protein sequence ID" value="SMP75357.1"/>
    <property type="molecule type" value="Genomic_DNA"/>
</dbReference>
<dbReference type="InterPro" id="IPR013785">
    <property type="entry name" value="Aldolase_TIM"/>
</dbReference>
<sequence>MQRYSERALLTDLYEVTMLQAYYLRRMNQTAVFELFVRRLPDGRNFLVAAGLAQLIDYLESLRFGEDDLAWLRECGRFDPGFIASLNDFRFTGDLDAVPEGTVMFADEPVLRIRAPLREAQFIESRLVNLIHYQTVVASKAARCVIAAQGRTLVDFGLRRAHGAEAGLLSARASYLAGFDSTATALAAPLFGIPVAGTMAHSFVQAHASEADAYAAFAQAFPDNATLLIDTYDTIAAARMVVPLAHWLWEEERTRIKAVRIDSGDLGALASAVRGILDAGGCPDIGIFASGNLDEFAIAALVAQGAPIDGFGVGTRMNTSSDAPYLDCAYKLVEYDHRPLRKRSAGKAFWPGAKQVLRRARSDGGLQEDVLALADEDQPGDGLLQPVMRAGKPLAAGPALSGIRARVRAQIAALPPALRLLKATQPYPVRVSEKLQRLAGEVDAAQERQAAMDQARWEQDAE</sequence>
<comment type="PTM">
    <text evidence="9">Transiently phosphorylated on a His residue during the reaction cycle. Phosphorylation strongly increases the affinity for substrates and increases the rate of nicotinate D-ribonucleotide production. Dephosphorylation regenerates the low-affinity form of the enzyme, leading to product release.</text>
</comment>
<gene>
    <name evidence="13" type="ORF">SAMN06295970_12279</name>
</gene>
<evidence type="ECO:0000256" key="9">
    <source>
        <dbReference type="RuleBase" id="RU365100"/>
    </source>
</evidence>
<feature type="domain" description="Nicotinate phosphoribosyltransferase C-terminal" evidence="12">
    <location>
        <begin position="383"/>
        <end position="438"/>
    </location>
</feature>